<evidence type="ECO:0000256" key="2">
    <source>
        <dbReference type="ARBA" id="ARBA00023157"/>
    </source>
</evidence>
<dbReference type="Pfam" id="PF20419">
    <property type="entry name" value="DUF6701"/>
    <property type="match status" value="1"/>
</dbReference>
<accession>A0A8J6M4I6</accession>
<name>A0A8J6M4I6_9ALTE</name>
<evidence type="ECO:0000256" key="1">
    <source>
        <dbReference type="ARBA" id="ARBA00022729"/>
    </source>
</evidence>
<feature type="signal peptide" evidence="3">
    <location>
        <begin position="1"/>
        <end position="21"/>
    </location>
</feature>
<reference evidence="6" key="1">
    <citation type="journal article" date="2018" name="Int. J. Syst. Evol. Microbiol.">
        <title>Neptunicella marina gen. nov., sp. nov., isolated from surface seawater.</title>
        <authorList>
            <person name="Liu X."/>
            <person name="Lai Q."/>
            <person name="Du Y."/>
            <person name="Zhang X."/>
            <person name="Liu Z."/>
            <person name="Sun F."/>
            <person name="Shao Z."/>
        </authorList>
    </citation>
    <scope>NUCLEOTIDE SEQUENCE</scope>
    <source>
        <strain evidence="6">S27-2</strain>
    </source>
</reference>
<keyword evidence="1 3" id="KW-0732">Signal</keyword>
<comment type="caution">
    <text evidence="6">The sequence shown here is derived from an EMBL/GenBank/DDBJ whole genome shotgun (WGS) entry which is preliminary data.</text>
</comment>
<gene>
    <name evidence="6" type="ORF">H8B19_09505</name>
</gene>
<evidence type="ECO:0000256" key="3">
    <source>
        <dbReference type="SAM" id="SignalP"/>
    </source>
</evidence>
<organism evidence="6 7">
    <name type="scientific">Neptunicella marina</name>
    <dbReference type="NCBI Taxonomy" id="2125989"/>
    <lineage>
        <taxon>Bacteria</taxon>
        <taxon>Pseudomonadati</taxon>
        <taxon>Pseudomonadota</taxon>
        <taxon>Gammaproteobacteria</taxon>
        <taxon>Alteromonadales</taxon>
        <taxon>Alteromonadaceae</taxon>
        <taxon>Neptunicella</taxon>
    </lineage>
</organism>
<dbReference type="InterPro" id="IPR006558">
    <property type="entry name" value="LamG-like"/>
</dbReference>
<sequence>MKWFKYLFVSLLTLLSHVVQATDYNLPADVASLPGSCSGSGSSINCSGNLIFNSGDRIFVSQPLQLNISGDLTFGTSFGANAGGLVSNLTIVVAGNVNPGPSSEINASLTVSGSINSNVDVHHTGAMVITGNLNLGNGSTVRGNIQASTLNIGDNATISGNINAGTITVGQGSRITGDIQTTNININGSNSVVDGNINATGTVVNNGTVTGYVNADTINDNSNGITDTLECDIDTSEGPNTGPCAGGQLAQWFEFEEAGWSGANSVVDSSANRFNGQALGNVSLTLSSNPIACQAINVPYNNSTSQTDAIDTRVNINSLGTKGTISFWYKSQQNWRSSGFKTLMDATNISGNPDYYFAAAIDQNGRINFVVQDGGARALWEYTGEQNFTAGSWVHIALTYDFPSRELGIFINGNESSAGRIVENGFDGSMGTFNTLYIGDSHANFTAYGANYALSSANGEFDNVRIYSQVQTQSQINTDRANNTVCSTTPVAHYQFEQNNWNSADTVLDSSVNHYNGSAIGAATPVFPSIQKSCKVLNVPASSSTTTNNAVDTQFPLSQSGSRGTISFWYRSNQTWNSGVARQLLDASTDTQGNANDKYFFLTLTDQGRLRFGLEDSDDNDLDVYTQNYAFAANEWVHIGISWNVATSTLNIVVNGNQANLVSNNGILNGQIAGFNSLYIGDNRSGYVLTNLSGTANSADGQFDDVRIYNRQLTTANIAQDMANVTPCEQQVVFYEFEELSWDSTGDVKDGSGNDNNGTAYGSATPLFPSNQISCRVLDVPYNNTEGARSAVDTNIDVNDIGDKGTISFWYKSNSAWNSGQSRQLFDGTNASTQSVGTDQVFFLTLSEQGRLHFSLEDSDDLNLWVSTNTRYSFAANQWVHIGVTWDLPNQRLLIYVNGVQQGTSGVTETGVGPYMGDYAHLYFGDSSTNYVIANQPHTHNSANGQFDDVRIYNFAQTATQISTDSSQTKPCGDATIFYKFEQNRWSGANTVLDSSGNDHHGSPLGRVRPIFPSTQKSCLALWVPNNTSYSTQDGVQTNFDLNQLGNAGTISFWYQSAESWTGAGRTRILLEATQDANSMFVLGINSSGQVVAQVAESDGDYKQAYTNSIATPSATWTHIAVAWDAVSDKLIIYINGQNVTAGISGAFLDEGLANVGNLIIGDNSTTSSSYSPSGNSADGYFDDVRIYSYVQSATEVDTDMNNISPCSYVDHYRLEIPSETYNCALTPVTVKACGSNDCSVLYDQVSSLRMYSDSGTFSQTDLTFTGSTQTILSSPNVGQVVLGISRQNPFAALKCYKNGVLDNCIIDVKKGGLTLSWQTKSPTQNIPDQLAQKALDQVLYVTNDSGGACAANLQGKELQVGVICNDPNSCHASMLNLGGTQRVNTDQFNSTGIYFDASGEAAIPANFIRYDDAGQIQLKARDSAGLTGGVSNQFISIPDLKLSYLENTSDPANSKSLITAGIEFGLQLTAVGQNDIVTPNYVPHKLQMTVIRNTPATGGVEGILGVTSAGGNKNYLTGSVPQISDNDSLLFNVTNGQSVDVKADYSEVGQITLNLQDADYFGYQPGIQSPLILARFIPAYFDISDNTPLLSNTCTSGGFSYVGQELSFATEPEFTYLPFNAKQQPIHNYIGDLMRLNAPGAIAISSNSILFAESSAFNAQGSILQTIDKGTLNNLNAGDPILKLKDARVKYVLDTKPLSPFVSEIELSLSVPDDDGVCYNRDYAVNPTQCDSYQIHDIAGADLRYGRLRLFDTYGAETESVDLPMTTEYFNSSGNWVTNDDDSCTTFDASNLHWHSSADHSTNQASDIPAFSNSGTFFAGKSNSLFDSINIAAPGAGNALSFPVIMDEPDYLYFDWEKDGNLQRPTAIVTFGHFRGNDRLINWREVF</sequence>
<feature type="domain" description="Laminin G" evidence="4">
    <location>
        <begin position="321"/>
        <end position="469"/>
    </location>
</feature>
<dbReference type="SMART" id="SM00282">
    <property type="entry name" value="LamG"/>
    <property type="match status" value="3"/>
</dbReference>
<dbReference type="RefSeq" id="WP_186506588.1">
    <property type="nucleotide sequence ID" value="NZ_JACNEP010000006.1"/>
</dbReference>
<dbReference type="Gene3D" id="2.60.120.200">
    <property type="match status" value="4"/>
</dbReference>
<feature type="domain" description="Laminin G" evidence="4">
    <location>
        <begin position="803"/>
        <end position="955"/>
    </location>
</feature>
<proteinExistence type="predicted"/>
<dbReference type="InterPro" id="IPR046524">
    <property type="entry name" value="DUF6701"/>
</dbReference>
<dbReference type="PANTHER" id="PTHR45869">
    <property type="entry name" value="C-REACTIVE PROTEIN-RELATED"/>
    <property type="match status" value="1"/>
</dbReference>
<reference evidence="6" key="2">
    <citation type="submission" date="2020-08" db="EMBL/GenBank/DDBJ databases">
        <authorList>
            <person name="Lai Q."/>
        </authorList>
    </citation>
    <scope>NUCLEOTIDE SEQUENCE</scope>
    <source>
        <strain evidence="6">S27-2</strain>
    </source>
</reference>
<feature type="domain" description="LamG-like jellyroll fold" evidence="5">
    <location>
        <begin position="1047"/>
        <end position="1195"/>
    </location>
</feature>
<evidence type="ECO:0000259" key="4">
    <source>
        <dbReference type="SMART" id="SM00282"/>
    </source>
</evidence>
<evidence type="ECO:0000313" key="6">
    <source>
        <dbReference type="EMBL" id="MBC3766116.1"/>
    </source>
</evidence>
<evidence type="ECO:0000259" key="5">
    <source>
        <dbReference type="SMART" id="SM00560"/>
    </source>
</evidence>
<dbReference type="Pfam" id="PF13385">
    <property type="entry name" value="Laminin_G_3"/>
    <property type="match status" value="4"/>
</dbReference>
<dbReference type="InterPro" id="IPR013320">
    <property type="entry name" value="ConA-like_dom_sf"/>
</dbReference>
<dbReference type="SUPFAM" id="SSF49899">
    <property type="entry name" value="Concanavalin A-like lectins/glucanases"/>
    <property type="match status" value="4"/>
</dbReference>
<protein>
    <recommendedName>
        <fullName evidence="8">MSHA biogenesis protein MshQ</fullName>
    </recommendedName>
</protein>
<dbReference type="InterPro" id="IPR001791">
    <property type="entry name" value="Laminin_G"/>
</dbReference>
<dbReference type="EMBL" id="JACNEP010000006">
    <property type="protein sequence ID" value="MBC3766116.1"/>
    <property type="molecule type" value="Genomic_DNA"/>
</dbReference>
<dbReference type="PANTHER" id="PTHR45869:SF8">
    <property type="entry name" value="LAMG-LIKE JELLYROLL FOLD DOMAIN-CONTAINING PROTEIN"/>
    <property type="match status" value="1"/>
</dbReference>
<feature type="domain" description="Laminin G" evidence="4">
    <location>
        <begin position="562"/>
        <end position="711"/>
    </location>
</feature>
<keyword evidence="7" id="KW-1185">Reference proteome</keyword>
<dbReference type="SMART" id="SM00560">
    <property type="entry name" value="LamGL"/>
    <property type="match status" value="1"/>
</dbReference>
<feature type="chain" id="PRO_5035323719" description="MSHA biogenesis protein MshQ" evidence="3">
    <location>
        <begin position="22"/>
        <end position="1888"/>
    </location>
</feature>
<evidence type="ECO:0008006" key="8">
    <source>
        <dbReference type="Google" id="ProtNLM"/>
    </source>
</evidence>
<evidence type="ECO:0000313" key="7">
    <source>
        <dbReference type="Proteomes" id="UP000601768"/>
    </source>
</evidence>
<dbReference type="Proteomes" id="UP000601768">
    <property type="component" value="Unassembled WGS sequence"/>
</dbReference>
<keyword evidence="2" id="KW-1015">Disulfide bond</keyword>
<dbReference type="InterPro" id="IPR051005">
    <property type="entry name" value="Pentraxin_domain"/>
</dbReference>